<evidence type="ECO:0000259" key="1">
    <source>
        <dbReference type="Pfam" id="PF04149"/>
    </source>
</evidence>
<dbReference type="OrthoDB" id="4316979at2"/>
<evidence type="ECO:0000313" key="2">
    <source>
        <dbReference type="EMBL" id="MQY05783.1"/>
    </source>
</evidence>
<sequence length="83" mass="8891">MQVTTAWRRSSHSSHPEGNCVELAQAWRKSSHSTPDEGECIEVGAGSHLIAVRDSKDPTGPVLALAPATWRALLTDIKADATI</sequence>
<dbReference type="RefSeq" id="WP_153534039.1">
    <property type="nucleotide sequence ID" value="NZ_WEGH01000002.1"/>
</dbReference>
<dbReference type="AlphaFoldDB" id="A0A7K0BX69"/>
<dbReference type="Proteomes" id="UP000487268">
    <property type="component" value="Unassembled WGS sequence"/>
</dbReference>
<reference evidence="2 3" key="1">
    <citation type="submission" date="2019-10" db="EMBL/GenBank/DDBJ databases">
        <title>Actinomadura rubteroloni sp. nov. and Actinomadura macrotermitis sp. nov., isolated from the gut of fungus growing-termite Macrotermes natalensis.</title>
        <authorList>
            <person name="Benndorf R."/>
            <person name="Martin K."/>
            <person name="Kuefner M."/>
            <person name="De Beer W."/>
            <person name="Kaster A.-K."/>
            <person name="Vollmers J."/>
            <person name="Poulsen M."/>
            <person name="Beemelmanns C."/>
        </authorList>
    </citation>
    <scope>NUCLEOTIDE SEQUENCE [LARGE SCALE GENOMIC DNA]</scope>
    <source>
        <strain evidence="2 3">RB68</strain>
    </source>
</reference>
<evidence type="ECO:0000313" key="3">
    <source>
        <dbReference type="Proteomes" id="UP000487268"/>
    </source>
</evidence>
<name>A0A7K0BX69_9ACTN</name>
<accession>A0A7K0BX69</accession>
<dbReference type="EMBL" id="WEGH01000002">
    <property type="protein sequence ID" value="MQY05783.1"/>
    <property type="molecule type" value="Genomic_DNA"/>
</dbReference>
<comment type="caution">
    <text evidence="2">The sequence shown here is derived from an EMBL/GenBank/DDBJ whole genome shotgun (WGS) entry which is preliminary data.</text>
</comment>
<organism evidence="2 3">
    <name type="scientific">Actinomadura macrotermitis</name>
    <dbReference type="NCBI Taxonomy" id="2585200"/>
    <lineage>
        <taxon>Bacteria</taxon>
        <taxon>Bacillati</taxon>
        <taxon>Actinomycetota</taxon>
        <taxon>Actinomycetes</taxon>
        <taxon>Streptosporangiales</taxon>
        <taxon>Thermomonosporaceae</taxon>
        <taxon>Actinomadura</taxon>
    </lineage>
</organism>
<feature type="domain" description="DUF397" evidence="1">
    <location>
        <begin position="26"/>
        <end position="78"/>
    </location>
</feature>
<dbReference type="InterPro" id="IPR007278">
    <property type="entry name" value="DUF397"/>
</dbReference>
<proteinExistence type="predicted"/>
<gene>
    <name evidence="2" type="ORF">ACRB68_38600</name>
</gene>
<protein>
    <recommendedName>
        <fullName evidence="1">DUF397 domain-containing protein</fullName>
    </recommendedName>
</protein>
<keyword evidence="3" id="KW-1185">Reference proteome</keyword>
<dbReference type="Pfam" id="PF04149">
    <property type="entry name" value="DUF397"/>
    <property type="match status" value="1"/>
</dbReference>